<dbReference type="SMART" id="SM01403">
    <property type="entry name" value="Ribosomal_S10"/>
    <property type="match status" value="1"/>
</dbReference>
<protein>
    <submittedName>
        <fullName evidence="5">Ribosomal protein S10 domain-containing protein</fullName>
    </submittedName>
</protein>
<dbReference type="WBParaSite" id="scaffold14449_cov270.g17478">
    <property type="protein sequence ID" value="scaffold14449_cov270.g17478"/>
    <property type="gene ID" value="scaffold14449_cov270.g17478"/>
</dbReference>
<dbReference type="PANTHER" id="PTHR13473">
    <property type="entry name" value="MITOCHONDRIAL RIBOSOMAL PROTEIN L48"/>
    <property type="match status" value="1"/>
</dbReference>
<dbReference type="GO" id="GO:0005761">
    <property type="term" value="C:mitochondrial ribosome"/>
    <property type="evidence" value="ECO:0007669"/>
    <property type="project" value="InterPro"/>
</dbReference>
<feature type="domain" description="Small ribosomal subunit protein uS10" evidence="3">
    <location>
        <begin position="56"/>
        <end position="151"/>
    </location>
</feature>
<name>A0A915LM63_MELJA</name>
<organism evidence="4 5">
    <name type="scientific">Meloidogyne javanica</name>
    <name type="common">Root-knot nematode worm</name>
    <dbReference type="NCBI Taxonomy" id="6303"/>
    <lineage>
        <taxon>Eukaryota</taxon>
        <taxon>Metazoa</taxon>
        <taxon>Ecdysozoa</taxon>
        <taxon>Nematoda</taxon>
        <taxon>Chromadorea</taxon>
        <taxon>Rhabditida</taxon>
        <taxon>Tylenchina</taxon>
        <taxon>Tylenchomorpha</taxon>
        <taxon>Tylenchoidea</taxon>
        <taxon>Meloidogynidae</taxon>
        <taxon>Meloidogyninae</taxon>
        <taxon>Meloidogyne</taxon>
        <taxon>Meloidogyne incognita group</taxon>
    </lineage>
</organism>
<evidence type="ECO:0000259" key="3">
    <source>
        <dbReference type="SMART" id="SM01403"/>
    </source>
</evidence>
<evidence type="ECO:0000313" key="5">
    <source>
        <dbReference type="WBParaSite" id="scaffold14449_cov270.g17478"/>
    </source>
</evidence>
<keyword evidence="4" id="KW-1185">Reference proteome</keyword>
<dbReference type="Pfam" id="PF00338">
    <property type="entry name" value="Ribosomal_S10"/>
    <property type="match status" value="1"/>
</dbReference>
<sequence length="224" mass="26790">MLMKILFKNCQRNFNNNIFFRGLSTLKEKVNVPKSEDLYEPRFEIKRHYPDLQLINVKLKAYDFQCLEKFQSFVHWTAENFGFDVVECYPLAHKCEKIKEFNPNSVTISTEYELKTYARVVRIGPVPAIQLPLFVMMVQANAPVGVQITIKEHEASDEVERTCQISCQLNWRFKKCYSCDNIKQCYFEDDRRPYTILDNLYKMVEIWVKDQTFREPNSYCTWWI</sequence>
<dbReference type="SUPFAM" id="SSF54999">
    <property type="entry name" value="Ribosomal protein S10"/>
    <property type="match status" value="1"/>
</dbReference>
<reference evidence="5" key="1">
    <citation type="submission" date="2022-11" db="UniProtKB">
        <authorList>
            <consortium name="WormBaseParasite"/>
        </authorList>
    </citation>
    <scope>IDENTIFICATION</scope>
</reference>
<proteinExistence type="predicted"/>
<evidence type="ECO:0000256" key="1">
    <source>
        <dbReference type="ARBA" id="ARBA00022980"/>
    </source>
</evidence>
<accession>A0A915LM63</accession>
<dbReference type="AlphaFoldDB" id="A0A915LM63"/>
<dbReference type="InterPro" id="IPR027486">
    <property type="entry name" value="Ribosomal_uS10_dom"/>
</dbReference>
<keyword evidence="1" id="KW-0689">Ribosomal protein</keyword>
<dbReference type="PANTHER" id="PTHR13473:SF0">
    <property type="entry name" value="LARGE RIBOSOMAL SUBUNIT PROTEIN ML48"/>
    <property type="match status" value="1"/>
</dbReference>
<evidence type="ECO:0000313" key="4">
    <source>
        <dbReference type="Proteomes" id="UP000887561"/>
    </source>
</evidence>
<dbReference type="Proteomes" id="UP000887561">
    <property type="component" value="Unplaced"/>
</dbReference>
<keyword evidence="2" id="KW-0687">Ribonucleoprotein</keyword>
<dbReference type="GO" id="GO:1990904">
    <property type="term" value="C:ribonucleoprotein complex"/>
    <property type="evidence" value="ECO:0007669"/>
    <property type="project" value="UniProtKB-KW"/>
</dbReference>
<dbReference type="InterPro" id="IPR027487">
    <property type="entry name" value="Ribosomal_mL48"/>
</dbReference>
<dbReference type="Gene3D" id="3.30.70.600">
    <property type="entry name" value="Ribosomal protein S10 domain"/>
    <property type="match status" value="1"/>
</dbReference>
<dbReference type="InterPro" id="IPR036838">
    <property type="entry name" value="Ribosomal_uS10_dom_sf"/>
</dbReference>
<evidence type="ECO:0000256" key="2">
    <source>
        <dbReference type="ARBA" id="ARBA00023274"/>
    </source>
</evidence>